<dbReference type="InterPro" id="IPR050166">
    <property type="entry name" value="ABC_transporter_ATP-bind"/>
</dbReference>
<dbReference type="Gene3D" id="3.40.50.300">
    <property type="entry name" value="P-loop containing nucleotide triphosphate hydrolases"/>
    <property type="match status" value="1"/>
</dbReference>
<dbReference type="PROSITE" id="PS00211">
    <property type="entry name" value="ABC_TRANSPORTER_1"/>
    <property type="match status" value="1"/>
</dbReference>
<gene>
    <name evidence="8" type="ORF">ACFFHM_19780</name>
</gene>
<proteinExistence type="predicted"/>
<evidence type="ECO:0000256" key="2">
    <source>
        <dbReference type="ARBA" id="ARBA00022475"/>
    </source>
</evidence>
<dbReference type="PANTHER" id="PTHR42788">
    <property type="entry name" value="TAURINE IMPORT ATP-BINDING PROTEIN-RELATED"/>
    <property type="match status" value="1"/>
</dbReference>
<dbReference type="InterPro" id="IPR017871">
    <property type="entry name" value="ABC_transporter-like_CS"/>
</dbReference>
<keyword evidence="1" id="KW-0813">Transport</keyword>
<keyword evidence="3" id="KW-0547">Nucleotide-binding</keyword>
<evidence type="ECO:0000313" key="9">
    <source>
        <dbReference type="Proteomes" id="UP001589838"/>
    </source>
</evidence>
<dbReference type="Proteomes" id="UP001589838">
    <property type="component" value="Unassembled WGS sequence"/>
</dbReference>
<dbReference type="SMART" id="SM00382">
    <property type="entry name" value="AAA"/>
    <property type="match status" value="1"/>
</dbReference>
<keyword evidence="9" id="KW-1185">Reference proteome</keyword>
<keyword evidence="4 8" id="KW-0067">ATP-binding</keyword>
<organism evidence="8 9">
    <name type="scientific">Halalkalibacter kiskunsagensis</name>
    <dbReference type="NCBI Taxonomy" id="1548599"/>
    <lineage>
        <taxon>Bacteria</taxon>
        <taxon>Bacillati</taxon>
        <taxon>Bacillota</taxon>
        <taxon>Bacilli</taxon>
        <taxon>Bacillales</taxon>
        <taxon>Bacillaceae</taxon>
        <taxon>Halalkalibacter</taxon>
    </lineage>
</organism>
<dbReference type="EMBL" id="JBHLUX010000084">
    <property type="protein sequence ID" value="MFC0472658.1"/>
    <property type="molecule type" value="Genomic_DNA"/>
</dbReference>
<evidence type="ECO:0000256" key="3">
    <source>
        <dbReference type="ARBA" id="ARBA00022741"/>
    </source>
</evidence>
<evidence type="ECO:0000259" key="7">
    <source>
        <dbReference type="PROSITE" id="PS50893"/>
    </source>
</evidence>
<evidence type="ECO:0000256" key="4">
    <source>
        <dbReference type="ARBA" id="ARBA00022840"/>
    </source>
</evidence>
<reference evidence="8 9" key="1">
    <citation type="submission" date="2024-09" db="EMBL/GenBank/DDBJ databases">
        <authorList>
            <person name="Sun Q."/>
            <person name="Mori K."/>
        </authorList>
    </citation>
    <scope>NUCLEOTIDE SEQUENCE [LARGE SCALE GENOMIC DNA]</scope>
    <source>
        <strain evidence="8 9">NCAIM B.02610</strain>
    </source>
</reference>
<keyword evidence="2" id="KW-1003">Cell membrane</keyword>
<dbReference type="SUPFAM" id="SSF52540">
    <property type="entry name" value="P-loop containing nucleoside triphosphate hydrolases"/>
    <property type="match status" value="1"/>
</dbReference>
<dbReference type="InterPro" id="IPR027417">
    <property type="entry name" value="P-loop_NTPase"/>
</dbReference>
<evidence type="ECO:0000256" key="1">
    <source>
        <dbReference type="ARBA" id="ARBA00022448"/>
    </source>
</evidence>
<sequence length="215" mass="24088">MRTRVSQSYIQLKHVRKNFGEKQVLKNVQLDISKGEFVSIVGKSGCGKSTLLRLVAGLDEPTQGTIQIKHSPVSGIAKDVRIMFQNGRLLPWKTVLQNVRLGLKEGGTNKALKALEQVQLIERKNEWPSVLSGGQQQRVSLARALVHSPLLLLLDEPLGALDALTRLEMQQLIENLWKEKQFTAILVTHDIEEAVTLSKKGKWTIEGLFYSSHFS</sequence>
<evidence type="ECO:0000256" key="5">
    <source>
        <dbReference type="ARBA" id="ARBA00022967"/>
    </source>
</evidence>
<dbReference type="PANTHER" id="PTHR42788:SF17">
    <property type="entry name" value="ALIPHATIC SULFONATES IMPORT ATP-BINDING PROTEIN SSUB"/>
    <property type="match status" value="1"/>
</dbReference>
<dbReference type="InterPro" id="IPR003593">
    <property type="entry name" value="AAA+_ATPase"/>
</dbReference>
<protein>
    <submittedName>
        <fullName evidence="8">ABC transporter ATP-binding protein</fullName>
    </submittedName>
</protein>
<dbReference type="RefSeq" id="WP_390184026.1">
    <property type="nucleotide sequence ID" value="NZ_JAXBLX010000041.1"/>
</dbReference>
<feature type="domain" description="ABC transporter" evidence="7">
    <location>
        <begin position="10"/>
        <end position="215"/>
    </location>
</feature>
<dbReference type="Pfam" id="PF00005">
    <property type="entry name" value="ABC_tran"/>
    <property type="match status" value="1"/>
</dbReference>
<evidence type="ECO:0000256" key="6">
    <source>
        <dbReference type="ARBA" id="ARBA00023136"/>
    </source>
</evidence>
<keyword evidence="6" id="KW-0472">Membrane</keyword>
<dbReference type="InterPro" id="IPR003439">
    <property type="entry name" value="ABC_transporter-like_ATP-bd"/>
</dbReference>
<keyword evidence="5" id="KW-1278">Translocase</keyword>
<name>A0ABV6KH47_9BACI</name>
<dbReference type="GO" id="GO:0005524">
    <property type="term" value="F:ATP binding"/>
    <property type="evidence" value="ECO:0007669"/>
    <property type="project" value="UniProtKB-KW"/>
</dbReference>
<accession>A0ABV6KH47</accession>
<evidence type="ECO:0000313" key="8">
    <source>
        <dbReference type="EMBL" id="MFC0472658.1"/>
    </source>
</evidence>
<comment type="caution">
    <text evidence="8">The sequence shown here is derived from an EMBL/GenBank/DDBJ whole genome shotgun (WGS) entry which is preliminary data.</text>
</comment>
<dbReference type="PROSITE" id="PS50893">
    <property type="entry name" value="ABC_TRANSPORTER_2"/>
    <property type="match status" value="1"/>
</dbReference>